<evidence type="ECO:0000256" key="1">
    <source>
        <dbReference type="SAM" id="Phobius"/>
    </source>
</evidence>
<comment type="caution">
    <text evidence="3">The sequence shown here is derived from an EMBL/GenBank/DDBJ whole genome shotgun (WGS) entry which is preliminary data.</text>
</comment>
<dbReference type="GO" id="GO:0016971">
    <property type="term" value="F:flavin-dependent sulfhydryl oxidase activity"/>
    <property type="evidence" value="ECO:0007669"/>
    <property type="project" value="InterPro"/>
</dbReference>
<dbReference type="PANTHER" id="PTHR22897:SF8">
    <property type="entry name" value="SULFHYDRYL OXIDASE"/>
    <property type="match status" value="1"/>
</dbReference>
<keyword evidence="1" id="KW-1133">Transmembrane helix</keyword>
<keyword evidence="1" id="KW-0812">Transmembrane</keyword>
<dbReference type="FunFam" id="3.40.30.10:FF:000073">
    <property type="entry name" value="Sulfhydryl oxidase"/>
    <property type="match status" value="1"/>
</dbReference>
<dbReference type="GO" id="GO:0000139">
    <property type="term" value="C:Golgi membrane"/>
    <property type="evidence" value="ECO:0007669"/>
    <property type="project" value="TreeGrafter"/>
</dbReference>
<feature type="domain" description="Thioredoxin" evidence="2">
    <location>
        <begin position="43"/>
        <end position="159"/>
    </location>
</feature>
<organism evidence="3 4">
    <name type="scientific">Meganyctiphanes norvegica</name>
    <name type="common">Northern krill</name>
    <name type="synonym">Thysanopoda norvegica</name>
    <dbReference type="NCBI Taxonomy" id="48144"/>
    <lineage>
        <taxon>Eukaryota</taxon>
        <taxon>Metazoa</taxon>
        <taxon>Ecdysozoa</taxon>
        <taxon>Arthropoda</taxon>
        <taxon>Crustacea</taxon>
        <taxon>Multicrustacea</taxon>
        <taxon>Malacostraca</taxon>
        <taxon>Eumalacostraca</taxon>
        <taxon>Eucarida</taxon>
        <taxon>Euphausiacea</taxon>
        <taxon>Euphausiidae</taxon>
        <taxon>Meganyctiphanes</taxon>
    </lineage>
</organism>
<dbReference type="GO" id="GO:0005615">
    <property type="term" value="C:extracellular space"/>
    <property type="evidence" value="ECO:0007669"/>
    <property type="project" value="TreeGrafter"/>
</dbReference>
<dbReference type="SUPFAM" id="SSF52833">
    <property type="entry name" value="Thioredoxin-like"/>
    <property type="match status" value="1"/>
</dbReference>
<feature type="non-terminal residue" evidence="3">
    <location>
        <position position="1"/>
    </location>
</feature>
<reference evidence="3 4" key="1">
    <citation type="submission" date="2024-05" db="EMBL/GenBank/DDBJ databases">
        <authorList>
            <person name="Wallberg A."/>
        </authorList>
    </citation>
    <scope>NUCLEOTIDE SEQUENCE [LARGE SCALE GENOMIC DNA]</scope>
</reference>
<feature type="non-terminal residue" evidence="3">
    <location>
        <position position="159"/>
    </location>
</feature>
<keyword evidence="1" id="KW-0472">Membrane</keyword>
<name>A0AAV2RI08_MEGNR</name>
<evidence type="ECO:0000259" key="2">
    <source>
        <dbReference type="PROSITE" id="PS51352"/>
    </source>
</evidence>
<evidence type="ECO:0000313" key="4">
    <source>
        <dbReference type="Proteomes" id="UP001497623"/>
    </source>
</evidence>
<dbReference type="Gene3D" id="3.40.30.10">
    <property type="entry name" value="Glutaredoxin"/>
    <property type="match status" value="1"/>
</dbReference>
<sequence>FALRLANMTSRLQYPSNHRRKNSAGIGNFTHSLQPLITMGVNKLIGIIFMCVNLCSSFLFASGSLYNSSDPLLILDHSNFTSTILGAENAWIIEFYNTWCGHCIHFAPTWKEFAKDIEEWDDTIKVAVIDCAVDENTEICRDYEVMGYPTMKLLRRTWQ</sequence>
<dbReference type="AlphaFoldDB" id="A0AAV2RI08"/>
<dbReference type="EMBL" id="CAXKWB010024398">
    <property type="protein sequence ID" value="CAL4126257.1"/>
    <property type="molecule type" value="Genomic_DNA"/>
</dbReference>
<dbReference type="InterPro" id="IPR013766">
    <property type="entry name" value="Thioredoxin_domain"/>
</dbReference>
<dbReference type="Pfam" id="PF00085">
    <property type="entry name" value="Thioredoxin"/>
    <property type="match status" value="1"/>
</dbReference>
<dbReference type="InterPro" id="IPR039798">
    <property type="entry name" value="Sulfhydryl_oxidase"/>
</dbReference>
<evidence type="ECO:0000313" key="3">
    <source>
        <dbReference type="EMBL" id="CAL4126257.1"/>
    </source>
</evidence>
<dbReference type="GO" id="GO:0006457">
    <property type="term" value="P:protein folding"/>
    <property type="evidence" value="ECO:0007669"/>
    <property type="project" value="TreeGrafter"/>
</dbReference>
<keyword evidence="4" id="KW-1185">Reference proteome</keyword>
<gene>
    <name evidence="3" type="ORF">MNOR_LOCUS25491</name>
</gene>
<dbReference type="GO" id="GO:0003756">
    <property type="term" value="F:protein disulfide isomerase activity"/>
    <property type="evidence" value="ECO:0007669"/>
    <property type="project" value="TreeGrafter"/>
</dbReference>
<dbReference type="Proteomes" id="UP001497623">
    <property type="component" value="Unassembled WGS sequence"/>
</dbReference>
<protein>
    <recommendedName>
        <fullName evidence="2">Thioredoxin domain-containing protein</fullName>
    </recommendedName>
</protein>
<dbReference type="InterPro" id="IPR036249">
    <property type="entry name" value="Thioredoxin-like_sf"/>
</dbReference>
<dbReference type="PANTHER" id="PTHR22897">
    <property type="entry name" value="QUIESCIN Q6-RELATED SULFHYDRYL OXIDASE"/>
    <property type="match status" value="1"/>
</dbReference>
<accession>A0AAV2RI08</accession>
<feature type="transmembrane region" description="Helical" evidence="1">
    <location>
        <begin position="44"/>
        <end position="66"/>
    </location>
</feature>
<proteinExistence type="predicted"/>
<dbReference type="PROSITE" id="PS51352">
    <property type="entry name" value="THIOREDOXIN_2"/>
    <property type="match status" value="1"/>
</dbReference>